<evidence type="ECO:0000313" key="8">
    <source>
        <dbReference type="Proteomes" id="UP001183226"/>
    </source>
</evidence>
<dbReference type="Pfam" id="PF00005">
    <property type="entry name" value="ABC_tran"/>
    <property type="match status" value="2"/>
</dbReference>
<sequence>MSAGRGGARVALAGWGWRHSGRSGWSLRGVDLVVEPGERVLLLGASGAGKSTLLHAMAGLTGDSGAVSGDEEGRLLVDGGPAGAARGSVALVSQDPETQLVMARSGDDVAFGPENLGVERAEIWARVRSALEEVGFGYGLDRPTAALSGGEKQRLVLAGALAMRPRLLLLDEPTANLDRGGAERVRRVLGHLLRSAEATMVLVEHRVAEAVGGASAGEAGEAVAALVDRVVVVEPGGGVIADGAPSAVFADQGAALAAQGVWVPGREPRPRVRPTARPGPAVIEAADCTARAPGGAGPLGAPGAEVLHGVDAAVHAGVATALTGPNGAGKSTLLGLLAGLDAPRGGTVVPRGRLAETSTRPLASWPARRLARHVGTVFQHAEDQFVTGRVRDELAFAPRRAGLGPRATQRRVDELLGRLRLTGLAEVHPFTLSGGEKRRLSVATALSSGASHAPDVLLLDEPTFGQDTRTWADLVELLAELRSDGRAVVAATHDPVLLDRFADVEVGLKGGYAVAPAARTRAGAALAAGERSAGSDGADGGSGGDRGSRPGGPGTADDRTSETGGGRGGAPCRSRSERSGRRRG</sequence>
<gene>
    <name evidence="7" type="ORF">RM446_09695</name>
</gene>
<dbReference type="Proteomes" id="UP001183226">
    <property type="component" value="Unassembled WGS sequence"/>
</dbReference>
<dbReference type="CDD" id="cd03225">
    <property type="entry name" value="ABC_cobalt_CbiO_domain1"/>
    <property type="match status" value="2"/>
</dbReference>
<evidence type="ECO:0000313" key="7">
    <source>
        <dbReference type="EMBL" id="MDT0302383.1"/>
    </source>
</evidence>
<feature type="domain" description="ABC transporter" evidence="6">
    <location>
        <begin position="10"/>
        <end position="261"/>
    </location>
</feature>
<dbReference type="GO" id="GO:0005524">
    <property type="term" value="F:ATP binding"/>
    <property type="evidence" value="ECO:0007669"/>
    <property type="project" value="UniProtKB-KW"/>
</dbReference>
<dbReference type="InterPro" id="IPR027417">
    <property type="entry name" value="P-loop_NTPase"/>
</dbReference>
<dbReference type="EMBL" id="JAVREK010000008">
    <property type="protein sequence ID" value="MDT0302383.1"/>
    <property type="molecule type" value="Genomic_DNA"/>
</dbReference>
<keyword evidence="3" id="KW-0547">Nucleotide-binding</keyword>
<organism evidence="7 8">
    <name type="scientific">Streptomonospora wellingtoniae</name>
    <dbReference type="NCBI Taxonomy" id="3075544"/>
    <lineage>
        <taxon>Bacteria</taxon>
        <taxon>Bacillati</taxon>
        <taxon>Actinomycetota</taxon>
        <taxon>Actinomycetes</taxon>
        <taxon>Streptosporangiales</taxon>
        <taxon>Nocardiopsidaceae</taxon>
        <taxon>Streptomonospora</taxon>
    </lineage>
</organism>
<dbReference type="PROSITE" id="PS00211">
    <property type="entry name" value="ABC_TRANSPORTER_1"/>
    <property type="match status" value="2"/>
</dbReference>
<proteinExistence type="inferred from homology"/>
<feature type="domain" description="ABC transporter" evidence="6">
    <location>
        <begin position="283"/>
        <end position="535"/>
    </location>
</feature>
<dbReference type="PANTHER" id="PTHR43553:SF24">
    <property type="entry name" value="ENERGY-COUPLING FACTOR TRANSPORTER ATP-BINDING PROTEIN ECFA1"/>
    <property type="match status" value="1"/>
</dbReference>
<dbReference type="Gene3D" id="3.40.50.300">
    <property type="entry name" value="P-loop containing nucleotide triphosphate hydrolases"/>
    <property type="match status" value="2"/>
</dbReference>
<dbReference type="InterPro" id="IPR003593">
    <property type="entry name" value="AAA+_ATPase"/>
</dbReference>
<feature type="compositionally biased region" description="Basic and acidic residues" evidence="5">
    <location>
        <begin position="574"/>
        <end position="584"/>
    </location>
</feature>
<dbReference type="RefSeq" id="WP_311544868.1">
    <property type="nucleotide sequence ID" value="NZ_JAVREK010000008.1"/>
</dbReference>
<evidence type="ECO:0000256" key="1">
    <source>
        <dbReference type="ARBA" id="ARBA00005417"/>
    </source>
</evidence>
<dbReference type="PROSITE" id="PS50893">
    <property type="entry name" value="ABC_TRANSPORTER_2"/>
    <property type="match status" value="2"/>
</dbReference>
<name>A0ABU2KTC8_9ACTN</name>
<keyword evidence="2" id="KW-0813">Transport</keyword>
<evidence type="ECO:0000256" key="2">
    <source>
        <dbReference type="ARBA" id="ARBA00022448"/>
    </source>
</evidence>
<comment type="caution">
    <text evidence="7">The sequence shown here is derived from an EMBL/GenBank/DDBJ whole genome shotgun (WGS) entry which is preliminary data.</text>
</comment>
<dbReference type="SMART" id="SM00382">
    <property type="entry name" value="AAA"/>
    <property type="match status" value="2"/>
</dbReference>
<reference evidence="8" key="1">
    <citation type="submission" date="2023-07" db="EMBL/GenBank/DDBJ databases">
        <title>30 novel species of actinomycetes from the DSMZ collection.</title>
        <authorList>
            <person name="Nouioui I."/>
        </authorList>
    </citation>
    <scope>NUCLEOTIDE SEQUENCE [LARGE SCALE GENOMIC DNA]</scope>
    <source>
        <strain evidence="8">DSM 45055</strain>
    </source>
</reference>
<dbReference type="InterPro" id="IPR017871">
    <property type="entry name" value="ABC_transporter-like_CS"/>
</dbReference>
<dbReference type="SUPFAM" id="SSF52540">
    <property type="entry name" value="P-loop containing nucleoside triphosphate hydrolases"/>
    <property type="match status" value="2"/>
</dbReference>
<dbReference type="InterPro" id="IPR015856">
    <property type="entry name" value="ABC_transpr_CbiO/EcfA_su"/>
</dbReference>
<keyword evidence="8" id="KW-1185">Reference proteome</keyword>
<dbReference type="InterPro" id="IPR003439">
    <property type="entry name" value="ABC_transporter-like_ATP-bd"/>
</dbReference>
<feature type="region of interest" description="Disordered" evidence="5">
    <location>
        <begin position="527"/>
        <end position="584"/>
    </location>
</feature>
<dbReference type="PANTHER" id="PTHR43553">
    <property type="entry name" value="HEAVY METAL TRANSPORTER"/>
    <property type="match status" value="1"/>
</dbReference>
<dbReference type="InterPro" id="IPR050095">
    <property type="entry name" value="ECF_ABC_transporter_ATP-bd"/>
</dbReference>
<evidence type="ECO:0000259" key="6">
    <source>
        <dbReference type="PROSITE" id="PS50893"/>
    </source>
</evidence>
<feature type="compositionally biased region" description="Low complexity" evidence="5">
    <location>
        <begin position="527"/>
        <end position="536"/>
    </location>
</feature>
<protein>
    <submittedName>
        <fullName evidence="7">ABC transporter ATP-binding protein</fullName>
    </submittedName>
</protein>
<comment type="similarity">
    <text evidence="1">Belongs to the ABC transporter superfamily.</text>
</comment>
<feature type="compositionally biased region" description="Gly residues" evidence="5">
    <location>
        <begin position="537"/>
        <end position="554"/>
    </location>
</feature>
<evidence type="ECO:0000256" key="5">
    <source>
        <dbReference type="SAM" id="MobiDB-lite"/>
    </source>
</evidence>
<evidence type="ECO:0000256" key="3">
    <source>
        <dbReference type="ARBA" id="ARBA00022741"/>
    </source>
</evidence>
<accession>A0ABU2KTC8</accession>
<keyword evidence="4 7" id="KW-0067">ATP-binding</keyword>
<evidence type="ECO:0000256" key="4">
    <source>
        <dbReference type="ARBA" id="ARBA00022840"/>
    </source>
</evidence>